<dbReference type="RefSeq" id="WP_142038490.1">
    <property type="nucleotide sequence ID" value="NZ_JBHTGS010000001.1"/>
</dbReference>
<dbReference type="PROSITE" id="PS50075">
    <property type="entry name" value="CARRIER"/>
    <property type="match status" value="5"/>
</dbReference>
<dbReference type="InterPro" id="IPR009081">
    <property type="entry name" value="PP-bd_ACP"/>
</dbReference>
<proteinExistence type="inferred from homology"/>
<dbReference type="SUPFAM" id="SSF56801">
    <property type="entry name" value="Acetyl-CoA synthetase-like"/>
    <property type="match status" value="3"/>
</dbReference>
<dbReference type="PROSITE" id="PS00606">
    <property type="entry name" value="KS3_1"/>
    <property type="match status" value="1"/>
</dbReference>
<dbReference type="InterPro" id="IPR001242">
    <property type="entry name" value="Condensation_dom"/>
</dbReference>
<dbReference type="Pfam" id="PF16197">
    <property type="entry name" value="KAsynt_C_assoc"/>
    <property type="match status" value="2"/>
</dbReference>
<dbReference type="Gene3D" id="3.30.70.250">
    <property type="entry name" value="Malonyl-CoA ACP transacylase, ACP-binding"/>
    <property type="match status" value="1"/>
</dbReference>
<dbReference type="InterPro" id="IPR016035">
    <property type="entry name" value="Acyl_Trfase/lysoPLipase"/>
</dbReference>
<feature type="domain" description="Carrier" evidence="7">
    <location>
        <begin position="4799"/>
        <end position="4873"/>
    </location>
</feature>
<evidence type="ECO:0000256" key="4">
    <source>
        <dbReference type="ARBA" id="ARBA00022679"/>
    </source>
</evidence>
<dbReference type="InterPro" id="IPR016039">
    <property type="entry name" value="Thiolase-like"/>
</dbReference>
<evidence type="ECO:0000256" key="6">
    <source>
        <dbReference type="SAM" id="MobiDB-lite"/>
    </source>
</evidence>
<dbReference type="Gene3D" id="3.40.47.10">
    <property type="match status" value="2"/>
</dbReference>
<dbReference type="NCBIfam" id="TIGR01733">
    <property type="entry name" value="AA-adenyl-dom"/>
    <property type="match status" value="3"/>
</dbReference>
<dbReference type="Gene3D" id="1.10.1240.100">
    <property type="match status" value="1"/>
</dbReference>
<dbReference type="InterPro" id="IPR020845">
    <property type="entry name" value="AMP-binding_CS"/>
</dbReference>
<dbReference type="Pfam" id="PF02801">
    <property type="entry name" value="Ketoacyl-synt_C"/>
    <property type="match status" value="2"/>
</dbReference>
<evidence type="ECO:0000259" key="7">
    <source>
        <dbReference type="PROSITE" id="PS50075"/>
    </source>
</evidence>
<dbReference type="InterPro" id="IPR014043">
    <property type="entry name" value="Acyl_transferase_dom"/>
</dbReference>
<dbReference type="InterPro" id="IPR045851">
    <property type="entry name" value="AMP-bd_C_sf"/>
</dbReference>
<dbReference type="SMART" id="SM00827">
    <property type="entry name" value="PKS_AT"/>
    <property type="match status" value="1"/>
</dbReference>
<protein>
    <submittedName>
        <fullName evidence="9">Amino acid adenylation domain-containing protein</fullName>
    </submittedName>
</protein>
<dbReference type="Pfam" id="PF00698">
    <property type="entry name" value="Acyl_transf_1"/>
    <property type="match status" value="1"/>
</dbReference>
<feature type="compositionally biased region" description="Low complexity" evidence="6">
    <location>
        <begin position="3020"/>
        <end position="3029"/>
    </location>
</feature>
<dbReference type="InterPro" id="IPR014031">
    <property type="entry name" value="Ketoacyl_synth_C"/>
</dbReference>
<dbReference type="SUPFAM" id="SSF52777">
    <property type="entry name" value="CoA-dependent acyltransferases"/>
    <property type="match status" value="8"/>
</dbReference>
<evidence type="ECO:0000256" key="3">
    <source>
        <dbReference type="ARBA" id="ARBA00022553"/>
    </source>
</evidence>
<dbReference type="InParanoid" id="A0A543AVU0"/>
<dbReference type="GO" id="GO:0005737">
    <property type="term" value="C:cytoplasm"/>
    <property type="evidence" value="ECO:0007669"/>
    <property type="project" value="TreeGrafter"/>
</dbReference>
<keyword evidence="2" id="KW-0596">Phosphopantetheine</keyword>
<dbReference type="InterPro" id="IPR000873">
    <property type="entry name" value="AMP-dep_synth/lig_dom"/>
</dbReference>
<dbReference type="GO" id="GO:0006633">
    <property type="term" value="P:fatty acid biosynthetic process"/>
    <property type="evidence" value="ECO:0007669"/>
    <property type="project" value="InterPro"/>
</dbReference>
<dbReference type="SMART" id="SM00823">
    <property type="entry name" value="PKS_PP"/>
    <property type="match status" value="5"/>
</dbReference>
<dbReference type="PANTHER" id="PTHR45527:SF1">
    <property type="entry name" value="FATTY ACID SYNTHASE"/>
    <property type="match status" value="1"/>
</dbReference>
<dbReference type="Gene3D" id="3.30.559.30">
    <property type="entry name" value="Nonribosomal peptide synthetase, condensation domain"/>
    <property type="match status" value="4"/>
</dbReference>
<dbReference type="InterPro" id="IPR042099">
    <property type="entry name" value="ANL_N_sf"/>
</dbReference>
<accession>A0A543AVU0</accession>
<dbReference type="Pfam" id="PF00668">
    <property type="entry name" value="Condensation"/>
    <property type="match status" value="4"/>
</dbReference>
<keyword evidence="10" id="KW-1185">Reference proteome</keyword>
<dbReference type="PROSITE" id="PS52004">
    <property type="entry name" value="KS3_2"/>
    <property type="match status" value="2"/>
</dbReference>
<keyword evidence="4" id="KW-0808">Transferase</keyword>
<sequence>MTESVVPMSLSQQGMYFDCQLRDAADYHVVLPLRIDPIPAERLVRAVRQVMDEQPALHSAVRNTSGGSSYVVAEAVEPPVTHHDLRGNESRFEAILDEATEQPFELSSPPLFRVVHCELGDEDRIALICHHLIADGQSVSLLAERLIALARAETVPETPVDTGFEAYQRQQTVAPSEKKSARRERFWRDNLARQESPDLSHWMNASTDGAVGRERRFPLDESLREVLAATAREAEVSEYTLYLAAFGLLLAQYAHTDHVSVATPFTDRPGLEMESSIGCFIKTLPVHIDADPQQSVRAMFERLSREVLGSWKHLGHPVAGLLSEYPALTGVYDVTFIQDDYPDYPDGVRGAVRTEQVRFPGKLTVLVERIGATTELVFQYCESALSQDKVDRLAQRYLALLARVPESLDAPVATVRSTVDDDSADLLAQLTNTHYFDWQPTHLGEVFLAKTTAEPGRVAWSDETRDYSNAWVHDAAVLVQHRILSVTGGVKQPVAVLLPRSVELPAGLLGTILAGCAYVPLAENTPTRRIAEILSDADISVVLTTSAARLELPDNVTRLDIDEWDEFAALRLERRDHIREQPTDVDRRPEDVLYVEYTSGSTGRPKGVVVRHANIQNTAMDLQRRFPLEAEDRYLLKTAVTFDIFGTELYGWLFGDGRLDILPVGYEGDVPALLDWIRERGVTHVNFTPTMLRVLLDTVKAEGRAGDLAGLRYLFSGGEALTADIVERFFALPLTCSLDNVYGPTEASMWATHTTVTAADTDPVASIGTPLNDYRVLILNPTGDLCGIDVPGEICIAGAGVAAGYLNRDELTADRFVTNPFFDPATDPEHMRRMYRTGDLGHLRADGRLAFIRRIDRQVKVGGVRMELGEIEQALLRTDGVLEAAVVVDDASTPPRLAGFYTGVTEVAAVRASLAESLLPHMIPSPLVKLAELPRSSAGKLDHRALTERLSTTRPTAAAPRSALQERVAQRWRQVLGVTDLDVDASFFEQGGNSLSLMSLQSLLREEFGRDIRITELLKHHSVGAQARLLGDSVEEVTTTRRAARLDDDVAIIGIGIQVPGADDVHQFWNNLRQGAESITFYDDEELRALGVPDTDLRDPNYVKAHGRIDGLNVFDDKLFAIPPAEVDVTSPQLRLLYKCFWQACEDAGYDPRALPGRVGVFAGGNDDFAWYQRALMNSAAFGDAYQNFTLATNHFLSTRLSYKFDLTGPSLSSLSGCSTSLLTVHQAAQSLRAGECDMAVAGGVTVELPNEGGYRYVDGMMLSPDGHCRPFDAKAAGTVFSNGAALLLLKPAADAIADGDPIYAVIKGSAVGNDGGRKPSYTAPSEDGQYETIRAAYDVSGIDPASIGYIEAHGTGTLLGDPIEVASLSRVFADTAVGGCVLGSVKGNVGHTDSAAGSVGLSKVALSLKHRYLPGTRNFETANPAIDVETGPFTMSDRGRAWRGERLRAGINSFGVGGTNVHMIVEEAPTTEMTHDNPHELLRFAAASPEALNRTAEQVVAHLARHDEVSVTDAARTLRGRAELPFRKSITVATGESRDGWVDRIASAATVRAADGARTALLFSGQGNQYHRMGYDLYRSRSAAGEIFRHWMDELTGLLPAGDAAAFADIVYGEDDDGRIDRTEWTQFALFSTQYAMTKVLESFGVAPDLLVGHSIGELTAAALAGVWSLPDAAHLVRERGKLMQNQPPGVMVAVTASADRIRQVVHGMDDVWVSLDNSVERSVLGMTKEAFGDVVDRLEAEGIRGSRLHTSNAFHTPMMTDAAKAFESILSDVESRDPSIPIISNRTGEVVRPGEMTDPAYWSEHITEQVRFTESLGTLMATGPLVGIELGPGRSLATFAGADPKKGPEHQFVTVMRHVAETGNDEAYLLNSLGTLWNAGLRLDWSRHDCGRRVSLPGYSFDPISHPQDVEIAVEPAPIESPKPRRSPATDVLQGIRDAFQYVLGYPEVAADADFFALGGDSLKATSLSAQLESRLGIEVSVADIFGSPTPAALAERFQHTDVSTALRKAPAAEDYPLSPAQTRMFIAAKLDPGQLIYNMPSATLLHGTLDPDRTRSALRRLVERHEPLRTTFVMRDGEVRQRVAEPPTEPPLRFTTRRNAVADLDAVLADFVKPFDLVDGPLFRMEIVDGGDDGGLLLFDIHHIVADATSVEMLTRDFSRLYAGDLDPLPLQYTDFVMHVHGAEHQTALAESEAHLLTALADPPTGDLLPTDHPRGEREPAAGRVELRLDSTKVAGVKALAETHNATPFMVTLSAWGAVLARYAERDDLIIGAPVTGRTMAETREMAGMFVNLMPIRLRPTAADSVTDYLTDSRARVLEALTHQDVPFDRLVERLNLPRIPGRHPLFDISFDYHNMDHHDVLIDGITAQPLELPPLAVGMDLVITCAEGADELTIHIDYAADLYERSTIEKLASHFDVLLERICEDTSRRVGDIPLYSDRQHAEVRAALTPAPFVSIHQSIADQVARDPQATAVIDPSGRRYGYAQLNAMADTQAARLRDAGLRTGDAVALFTVRDATLLIAQLAILKAGGCYVPLDPAQPRARLDRIIADARPRFAFAPKGTDAVAAIDTVIDLDTCREETSTGFTGTEVGPDDPIYTVYTSGSTGVPKGITLKHRGVANLLRDHRERRLFGPGDVIISLADPTFDIFTFESLIPLACGAAVHMCPVEDQKDAAAIAGRIADHEVSHIQAPVSKMTALCGNGRFRSQLARLRVVVCGGEHFPETLLSLLRNETGARLFNMYGPTETTVTATVKEFGPGDAVTIGGPIAGAAVLIVGDTGMIQPDGVPGELCIAGEGLAAGYPNNPEQTRRAFTTIAELPDVPVYRTGDAGMRLPDGDIVLKGRLDHQVKLNGNRIELGEIEKTAMRVDGVSYAVALVDGDDLVLCYTAAEDRSTAINTEISGSLPAYMKPGRLRRVADMPRLSNNKVDRNALRESPAASATPSASKPVHPGRSLLLDRILAVWQEVLGHPVRATDNFFEVGGTSYKLMLVNNRLGEEFGEDIPLVRLFENPTPASLAEALGEPGPLGEPEPVEPLAPNETETPDRVDRDEPTITMADLVGFDSWEDDRPAVGGKIAVIGMSGTFPGANTIAQHWDNRADGVVSIARFSREELLASGIDEATVDDPDYVNARGHIDADTFDADFFGYSAKDAETMDPQLRLLHETTWHALEDAGYTPGDSGGDIALFVGSGTNFAWMAGFLNRRDDPIGAFEAMTMNEKDFLATKIAYKLNLTGPAVNVQTACSTSLVAIHEAVRCLRQGDADMALAGGVALNFPRKEGYAWHEGMIFSRDGVCRPFSQDAEGTVAGQGCGVVLLKPLDRAIEDGDHIYAVIAGSAVNNDGNTKVGYTAPSVRGQRKVIEAALADAGVDADDVGYIETHGTGTKLGDPIEYRALSAVYGRTQPCALGAVKANIGHLDAAAGVAGFIGAVGVLHRGQIPPMANFASLNENIEPSGSLYVPVKGDCGEDVRMAAVSSFGIGGTNAHLVLEAAPSRPDETTDDGFGEYILPISARTESSRSRMRARLEDFHRDGHPARDLSHTLAHGRVEFESRAAALAVPGQPLAWLEPTDPPLAVDAADNTRVMVDAALRDDETPAAVDFRSAVEDTLTVFDDGLRAALRASVYQASTSNVAIERISQFVIRVALIRLAGPDGLYAPAGADRLSRIASAFAQGRITAAETMRALKSGTAPPAGEATGPTPSVMDAEVDARLLRRLLASRWVRHGGVDRDRFCANGKRLPAPGYAFEERRFVSDIRLDELGGTSAPASSTPRSTDPVEVLREVWIDVLGSQPADDADFLASGGDSLSAVHLCAMLAERTGITLTVGEVFADARYQAIARLLEQATPAETTPEPLAPTRSETTVFPASPAQKRMYAVCAMQNDTTAYNLAIAYRISGDLDVDRLREIFARLVERHDQLRTSFHLDGGDLIQRVHPEVPDVLTVVELTEEQARRRLDAEPRPFDLATAPLLRVEVLSVAGRASYLLIDMHHIIGDQRSLAVLAEDIAEALRGNTLPPPPTRYADYVAELERLEATGRFDADTDFFVELLRDDIPRLELPADRTAPEAATFDGDRHSFVCSADRRAIADLARDCAATPYLVFLTAITRLFGLYSGQREFVLGTAVSGRFLPGTDRTVGMFVNTLPVRVEDASERTVAEAVAASRDRALAMLDHQSAPFEAVLSRLDINPGGDAHPLFDVLFNYVNLGTEELELDGVRLEPVPPGRLKSRYALSLSVAERADDITVDIEYRTELFDATTIARLAGHLDHLLVEMTRDVRRRISQLSLETPAERDRRRAALTAAGPAIEASLLDRVRHSFTRHAEHPALTWERREWSYAELDELTDSLAGGLQDAGVGVGDFVLCLLERGPWQVISRIALLKCGAIEIPLDAATPAERIAHTLTDSGAAVVLCTDPSAHPWPAGVTAVPPAALTGTYRRPSGITAQTPHVMIYTSGTTGRPKGTLVPQGGLLSTCVDNGYLDYRPGDRVLHLTGYTFDPSLLDIYSAFLTGATLVMGSHAHNMDMTLLADLLREERVDKGILITAVFHLLMAENPEAVADMSAVYVGGEAMQPWAARRAFEILGPGRLFNLYGPTEASVCTTYFRVDETPDVVRMPIGVPARNRELFIVHPDGTDVPRGIPGELLVAGPSVAIGYHRRPELTAEKFPDAVGDIDRRLYRTGDRVVLDENDHIVYLDRIDQQVKHAGYRIELSEIELAVRDCAGVVEAVVIHTAQGTDSRLTAFYTGESAPAEAELRRLLLAKLPRYMVPQRLVWKPQLPLTSHGKVDRKLLAARVEPIAAPEQAPATADTAILTAFRDVLGAPDLSATDDFFSSGAQSLQAIAVVRRLRESGVDIQVSDVYRHPTAQALSALVRPESAVRQPEQPRRELPVDRLRHMLDWTVADTHRFGEALPAAEAEYGFDIGAVARLHRDSGADTGGFMQTVTGADVADLTEAVAALAIRHEVLRARLVGERFEILPPAEFEGLSALLPVRDLRRLDRTQLDEFVDELALALQSDAFDGLLWRCVLVRESDDAVRLVWAFHHGVFDGFSAAILTEEIVRLAQGEKLPDARRYSDFVTELDVEPDWPSELTSFDYPAWLSANRVVTDAVTAPDAAPSPRRHSLPLDGANPLELALTTVHDLLRRMSGVDEIAVAFVTNCRRWRDEDYSDCVGEFLDAVPVLLRGHDDQPAVAGRLAAAQDRGLHYVHSLSRWSGEDDLLRRLQAVYRHERGLDVTLVNFQGFIDADEMPETTADGPTLAHTHINIWHDDDSLHLEWIADTPTEAAGDRR</sequence>
<dbReference type="Gene3D" id="3.40.50.12780">
    <property type="entry name" value="N-terminal domain of ligase-like"/>
    <property type="match status" value="3"/>
</dbReference>
<dbReference type="InterPro" id="IPR018201">
    <property type="entry name" value="Ketoacyl_synth_AS"/>
</dbReference>
<dbReference type="InterPro" id="IPR020806">
    <property type="entry name" value="PKS_PP-bd"/>
</dbReference>
<gene>
    <name evidence="9" type="ORF">FB566_2238</name>
</gene>
<dbReference type="Gene3D" id="1.10.1200.10">
    <property type="entry name" value="ACP-like"/>
    <property type="match status" value="5"/>
</dbReference>
<dbReference type="EMBL" id="VFOW01000001">
    <property type="protein sequence ID" value="TQL76703.1"/>
    <property type="molecule type" value="Genomic_DNA"/>
</dbReference>
<feature type="domain" description="Carrier" evidence="7">
    <location>
        <begin position="1929"/>
        <end position="2004"/>
    </location>
</feature>
<feature type="domain" description="Ketosynthase family 3 (KS3)" evidence="8">
    <location>
        <begin position="3076"/>
        <end position="3492"/>
    </location>
</feature>
<dbReference type="GO" id="GO:0044550">
    <property type="term" value="P:secondary metabolite biosynthetic process"/>
    <property type="evidence" value="ECO:0007669"/>
    <property type="project" value="TreeGrafter"/>
</dbReference>
<dbReference type="CDD" id="cd00833">
    <property type="entry name" value="PKS"/>
    <property type="match status" value="2"/>
</dbReference>
<dbReference type="Proteomes" id="UP000317043">
    <property type="component" value="Unassembled WGS sequence"/>
</dbReference>
<dbReference type="GO" id="GO:0043041">
    <property type="term" value="P:amino acid activation for nonribosomal peptide biosynthetic process"/>
    <property type="evidence" value="ECO:0007669"/>
    <property type="project" value="TreeGrafter"/>
</dbReference>
<feature type="domain" description="Carrier" evidence="7">
    <location>
        <begin position="3772"/>
        <end position="3846"/>
    </location>
</feature>
<organism evidence="9 10">
    <name type="scientific">Stackebrandtia endophytica</name>
    <dbReference type="NCBI Taxonomy" id="1496996"/>
    <lineage>
        <taxon>Bacteria</taxon>
        <taxon>Bacillati</taxon>
        <taxon>Actinomycetota</taxon>
        <taxon>Actinomycetes</taxon>
        <taxon>Glycomycetales</taxon>
        <taxon>Glycomycetaceae</taxon>
        <taxon>Stackebrandtia</taxon>
    </lineage>
</organism>
<dbReference type="CDD" id="cd05930">
    <property type="entry name" value="A_NRPS"/>
    <property type="match status" value="3"/>
</dbReference>
<comment type="cofactor">
    <cofactor evidence="1">
        <name>pantetheine 4'-phosphate</name>
        <dbReference type="ChEBI" id="CHEBI:47942"/>
    </cofactor>
</comment>
<keyword evidence="3" id="KW-0597">Phosphoprotein</keyword>
<name>A0A543AVU0_9ACTN</name>
<dbReference type="SUPFAM" id="SSF53901">
    <property type="entry name" value="Thiolase-like"/>
    <property type="match status" value="2"/>
</dbReference>
<evidence type="ECO:0000313" key="10">
    <source>
        <dbReference type="Proteomes" id="UP000317043"/>
    </source>
</evidence>
<dbReference type="InterPro" id="IPR001227">
    <property type="entry name" value="Ac_transferase_dom_sf"/>
</dbReference>
<dbReference type="OrthoDB" id="2472181at2"/>
<evidence type="ECO:0000256" key="1">
    <source>
        <dbReference type="ARBA" id="ARBA00001957"/>
    </source>
</evidence>
<comment type="similarity">
    <text evidence="5">In the C-terminal section; belongs to the NRP synthetase family.</text>
</comment>
<dbReference type="CDD" id="cd19531">
    <property type="entry name" value="LCL_NRPS-like"/>
    <property type="match status" value="2"/>
</dbReference>
<dbReference type="GO" id="GO:0004315">
    <property type="term" value="F:3-oxoacyl-[acyl-carrier-protein] synthase activity"/>
    <property type="evidence" value="ECO:0007669"/>
    <property type="project" value="InterPro"/>
</dbReference>
<dbReference type="Gene3D" id="3.30.300.30">
    <property type="match status" value="3"/>
</dbReference>
<feature type="domain" description="Ketosynthase family 3 (KS3)" evidence="8">
    <location>
        <begin position="1047"/>
        <end position="1468"/>
    </location>
</feature>
<dbReference type="PROSITE" id="PS00455">
    <property type="entry name" value="AMP_BINDING"/>
    <property type="match status" value="1"/>
</dbReference>
<feature type="domain" description="Carrier" evidence="7">
    <location>
        <begin position="2954"/>
        <end position="3028"/>
    </location>
</feature>
<dbReference type="InterPro" id="IPR036736">
    <property type="entry name" value="ACP-like_sf"/>
</dbReference>
<dbReference type="Pfam" id="PF00550">
    <property type="entry name" value="PP-binding"/>
    <property type="match status" value="5"/>
</dbReference>
<dbReference type="InterPro" id="IPR032821">
    <property type="entry name" value="PKS_assoc"/>
</dbReference>
<dbReference type="InterPro" id="IPR023213">
    <property type="entry name" value="CAT-like_dom_sf"/>
</dbReference>
<dbReference type="InterPro" id="IPR006162">
    <property type="entry name" value="Ppantetheine_attach_site"/>
</dbReference>
<feature type="compositionally biased region" description="Low complexity" evidence="6">
    <location>
        <begin position="2939"/>
        <end position="2949"/>
    </location>
</feature>
<dbReference type="NCBIfam" id="NF003417">
    <property type="entry name" value="PRK04813.1"/>
    <property type="match status" value="3"/>
</dbReference>
<feature type="domain" description="Carrier" evidence="7">
    <location>
        <begin position="959"/>
        <end position="1034"/>
    </location>
</feature>
<dbReference type="InterPro" id="IPR014030">
    <property type="entry name" value="Ketoacyl_synth_N"/>
</dbReference>
<dbReference type="Gene3D" id="3.40.366.10">
    <property type="entry name" value="Malonyl-Coenzyme A Acyl Carrier Protein, domain 2"/>
    <property type="match status" value="1"/>
</dbReference>
<dbReference type="SUPFAM" id="SSF52151">
    <property type="entry name" value="FabD/lysophospholipase-like"/>
    <property type="match status" value="1"/>
</dbReference>
<evidence type="ECO:0000256" key="5">
    <source>
        <dbReference type="ARBA" id="ARBA00029443"/>
    </source>
</evidence>
<dbReference type="SUPFAM" id="SSF47336">
    <property type="entry name" value="ACP-like"/>
    <property type="match status" value="5"/>
</dbReference>
<reference evidence="9 10" key="1">
    <citation type="submission" date="2019-06" db="EMBL/GenBank/DDBJ databases">
        <title>Sequencing the genomes of 1000 actinobacteria strains.</title>
        <authorList>
            <person name="Klenk H.-P."/>
        </authorList>
    </citation>
    <scope>NUCLEOTIDE SEQUENCE [LARGE SCALE GENOMIC DNA]</scope>
    <source>
        <strain evidence="9 10">DSM 45928</strain>
    </source>
</reference>
<dbReference type="InterPro" id="IPR020841">
    <property type="entry name" value="PKS_Beta-ketoAc_synthase_dom"/>
</dbReference>
<dbReference type="Gene3D" id="3.30.70.3290">
    <property type="match status" value="1"/>
</dbReference>
<dbReference type="InterPro" id="IPR010071">
    <property type="entry name" value="AA_adenyl_dom"/>
</dbReference>
<evidence type="ECO:0000259" key="8">
    <source>
        <dbReference type="PROSITE" id="PS52004"/>
    </source>
</evidence>
<dbReference type="PROSITE" id="PS00012">
    <property type="entry name" value="PHOSPHOPANTETHEINE"/>
    <property type="match status" value="1"/>
</dbReference>
<evidence type="ECO:0000256" key="2">
    <source>
        <dbReference type="ARBA" id="ARBA00022450"/>
    </source>
</evidence>
<dbReference type="GO" id="GO:0031177">
    <property type="term" value="F:phosphopantetheine binding"/>
    <property type="evidence" value="ECO:0007669"/>
    <property type="project" value="InterPro"/>
</dbReference>
<dbReference type="Pfam" id="PF00501">
    <property type="entry name" value="AMP-binding"/>
    <property type="match status" value="3"/>
</dbReference>
<dbReference type="Gene3D" id="3.30.559.10">
    <property type="entry name" value="Chloramphenicol acetyltransferase-like domain"/>
    <property type="match status" value="4"/>
</dbReference>
<dbReference type="PANTHER" id="PTHR45527">
    <property type="entry name" value="NONRIBOSOMAL PEPTIDE SYNTHETASE"/>
    <property type="match status" value="1"/>
</dbReference>
<dbReference type="SMART" id="SM00825">
    <property type="entry name" value="PKS_KS"/>
    <property type="match status" value="2"/>
</dbReference>
<feature type="region of interest" description="Disordered" evidence="6">
    <location>
        <begin position="3019"/>
        <end position="3051"/>
    </location>
</feature>
<dbReference type="Pfam" id="PF00109">
    <property type="entry name" value="ketoacyl-synt"/>
    <property type="match status" value="2"/>
</dbReference>
<comment type="caution">
    <text evidence="9">The sequence shown here is derived from an EMBL/GenBank/DDBJ whole genome shotgun (WGS) entry which is preliminary data.</text>
</comment>
<evidence type="ECO:0000313" key="9">
    <source>
        <dbReference type="EMBL" id="TQL76703.1"/>
    </source>
</evidence>
<feature type="region of interest" description="Disordered" evidence="6">
    <location>
        <begin position="2928"/>
        <end position="2953"/>
    </location>
</feature>